<feature type="domain" description="Double zinc ribbon" evidence="2">
    <location>
        <begin position="13"/>
        <end position="46"/>
    </location>
</feature>
<evidence type="ECO:0000313" key="4">
    <source>
        <dbReference type="Proteomes" id="UP000600547"/>
    </source>
</evidence>
<dbReference type="PANTHER" id="PTHR47505:SF1">
    <property type="entry name" value="DNA UTILIZATION PROTEIN YHGH"/>
    <property type="match status" value="1"/>
</dbReference>
<reference evidence="4" key="1">
    <citation type="journal article" date="2019" name="Int. J. Syst. Evol. Microbiol.">
        <title>The Global Catalogue of Microorganisms (GCM) 10K type strain sequencing project: providing services to taxonomists for standard genome sequencing and annotation.</title>
        <authorList>
            <consortium name="The Broad Institute Genomics Platform"/>
            <consortium name="The Broad Institute Genome Sequencing Center for Infectious Disease"/>
            <person name="Wu L."/>
            <person name="Ma J."/>
        </authorList>
    </citation>
    <scope>NUCLEOTIDE SEQUENCE [LARGE SCALE GENOMIC DNA]</scope>
    <source>
        <strain evidence="4">JCM 31047</strain>
    </source>
</reference>
<sequence length="199" mass="21344">MTAPPGPTLLGALRALLPRACPGCGAQLGPHAGLCPACRAALRPQVQAHSPLRAHPEPHLVTLGTYSGVRRRAVRELKFAQARDLARVLGETLATGVPDTWNVQAVIPVPLHPTRQRERGFNQSELLGRALAGALAVPCVPALTRTRAGAQQARRHGAQREDLHGAFRAHEGFLPTGPVLLIDDVLTTTSALMHWLRRV</sequence>
<comment type="caution">
    <text evidence="3">The sequence shown here is derived from an EMBL/GenBank/DDBJ whole genome shotgun (WGS) entry which is preliminary data.</text>
</comment>
<dbReference type="InterPro" id="IPR044005">
    <property type="entry name" value="DZR_2"/>
</dbReference>
<dbReference type="PANTHER" id="PTHR47505">
    <property type="entry name" value="DNA UTILIZATION PROTEIN YHGH"/>
    <property type="match status" value="1"/>
</dbReference>
<dbReference type="AlphaFoldDB" id="A0A8H9L7H8"/>
<dbReference type="RefSeq" id="WP_189062478.1">
    <property type="nucleotide sequence ID" value="NZ_BMQG01000004.1"/>
</dbReference>
<organism evidence="3 4">
    <name type="scientific">Deinococcus arenae</name>
    <dbReference type="NCBI Taxonomy" id="1452751"/>
    <lineage>
        <taxon>Bacteria</taxon>
        <taxon>Thermotogati</taxon>
        <taxon>Deinococcota</taxon>
        <taxon>Deinococci</taxon>
        <taxon>Deinococcales</taxon>
        <taxon>Deinococcaceae</taxon>
        <taxon>Deinococcus</taxon>
    </lineage>
</organism>
<keyword evidence="3" id="KW-0808">Transferase</keyword>
<dbReference type="Pfam" id="PF18912">
    <property type="entry name" value="DZR_2"/>
    <property type="match status" value="1"/>
</dbReference>
<dbReference type="GO" id="GO:0016757">
    <property type="term" value="F:glycosyltransferase activity"/>
    <property type="evidence" value="ECO:0007669"/>
    <property type="project" value="UniProtKB-KW"/>
</dbReference>
<dbReference type="SUPFAM" id="SSF53271">
    <property type="entry name" value="PRTase-like"/>
    <property type="match status" value="1"/>
</dbReference>
<dbReference type="InterPro" id="IPR051910">
    <property type="entry name" value="ComF/GntX_DNA_util-trans"/>
</dbReference>
<keyword evidence="4" id="KW-1185">Reference proteome</keyword>
<dbReference type="InterPro" id="IPR000836">
    <property type="entry name" value="PRTase_dom"/>
</dbReference>
<dbReference type="CDD" id="cd06223">
    <property type="entry name" value="PRTases_typeI"/>
    <property type="match status" value="1"/>
</dbReference>
<protein>
    <submittedName>
        <fullName evidence="3">Amidophosphoribosyltransferase</fullName>
    </submittedName>
</protein>
<gene>
    <name evidence="3" type="ORF">GCM10008956_15030</name>
</gene>
<evidence type="ECO:0000313" key="3">
    <source>
        <dbReference type="EMBL" id="GGM39598.1"/>
    </source>
</evidence>
<dbReference type="EMBL" id="BMQG01000004">
    <property type="protein sequence ID" value="GGM39598.1"/>
    <property type="molecule type" value="Genomic_DNA"/>
</dbReference>
<accession>A0A8H9L7H8</accession>
<dbReference type="Gene3D" id="3.40.50.2020">
    <property type="match status" value="1"/>
</dbReference>
<proteinExistence type="inferred from homology"/>
<dbReference type="Proteomes" id="UP000600547">
    <property type="component" value="Unassembled WGS sequence"/>
</dbReference>
<evidence type="ECO:0000259" key="2">
    <source>
        <dbReference type="Pfam" id="PF18912"/>
    </source>
</evidence>
<dbReference type="InterPro" id="IPR029057">
    <property type="entry name" value="PRTase-like"/>
</dbReference>
<comment type="similarity">
    <text evidence="1">Belongs to the ComF/GntX family.</text>
</comment>
<keyword evidence="3" id="KW-0328">Glycosyltransferase</keyword>
<evidence type="ECO:0000256" key="1">
    <source>
        <dbReference type="ARBA" id="ARBA00008007"/>
    </source>
</evidence>
<name>A0A8H9L7H8_9DEIO</name>